<dbReference type="EMBL" id="SZWF01000001">
    <property type="protein sequence ID" value="KAA9395585.1"/>
    <property type="molecule type" value="Genomic_DNA"/>
</dbReference>
<feature type="chain" id="PRO_5023926383" evidence="2">
    <location>
        <begin position="29"/>
        <end position="173"/>
    </location>
</feature>
<proteinExistence type="predicted"/>
<accession>A0A5J5L305</accession>
<sequence>MARTPAASVLIGLAALGLTALSPGAAVASPQQSTATDPHDATTHQDGGTGSGSTSSGSPFWSAPGESPSSPEAGPADSAASAVPEIATGPVEVARPGPAGGASRVVDGTVTVRGGESLWSITADLLGPEASPADIAATWPHLWEANGSHIPDPDLLLPGTVLDLPEYLRSAGS</sequence>
<gene>
    <name evidence="3" type="ORF">FCK90_00725</name>
</gene>
<dbReference type="Gene3D" id="3.10.350.10">
    <property type="entry name" value="LysM domain"/>
    <property type="match status" value="1"/>
</dbReference>
<evidence type="ECO:0000256" key="2">
    <source>
        <dbReference type="SAM" id="SignalP"/>
    </source>
</evidence>
<feature type="compositionally biased region" description="Low complexity" evidence="1">
    <location>
        <begin position="52"/>
        <end position="82"/>
    </location>
</feature>
<dbReference type="CDD" id="cd00118">
    <property type="entry name" value="LysM"/>
    <property type="match status" value="1"/>
</dbReference>
<dbReference type="InterPro" id="IPR018392">
    <property type="entry name" value="LysM"/>
</dbReference>
<keyword evidence="4" id="KW-1185">Reference proteome</keyword>
<name>A0A5J5L305_9MICC</name>
<feature type="signal peptide" evidence="2">
    <location>
        <begin position="1"/>
        <end position="28"/>
    </location>
</feature>
<keyword evidence="2" id="KW-0732">Signal</keyword>
<dbReference type="OrthoDB" id="3210682at2"/>
<evidence type="ECO:0000313" key="3">
    <source>
        <dbReference type="EMBL" id="KAA9395585.1"/>
    </source>
</evidence>
<evidence type="ECO:0000313" key="4">
    <source>
        <dbReference type="Proteomes" id="UP000325957"/>
    </source>
</evidence>
<dbReference type="RefSeq" id="WP_158032393.1">
    <property type="nucleotide sequence ID" value="NZ_ML708610.1"/>
</dbReference>
<dbReference type="InterPro" id="IPR036779">
    <property type="entry name" value="LysM_dom_sf"/>
</dbReference>
<organism evidence="3 4">
    <name type="scientific">Kocuria coralli</name>
    <dbReference type="NCBI Taxonomy" id="1461025"/>
    <lineage>
        <taxon>Bacteria</taxon>
        <taxon>Bacillati</taxon>
        <taxon>Actinomycetota</taxon>
        <taxon>Actinomycetes</taxon>
        <taxon>Micrococcales</taxon>
        <taxon>Micrococcaceae</taxon>
        <taxon>Kocuria</taxon>
    </lineage>
</organism>
<evidence type="ECO:0000256" key="1">
    <source>
        <dbReference type="SAM" id="MobiDB-lite"/>
    </source>
</evidence>
<feature type="region of interest" description="Disordered" evidence="1">
    <location>
        <begin position="25"/>
        <end position="107"/>
    </location>
</feature>
<protein>
    <submittedName>
        <fullName evidence="3">Uncharacterized protein</fullName>
    </submittedName>
</protein>
<comment type="caution">
    <text evidence="3">The sequence shown here is derived from an EMBL/GenBank/DDBJ whole genome shotgun (WGS) entry which is preliminary data.</text>
</comment>
<dbReference type="AlphaFoldDB" id="A0A5J5L305"/>
<dbReference type="Proteomes" id="UP000325957">
    <property type="component" value="Unassembled WGS sequence"/>
</dbReference>
<reference evidence="3 4" key="1">
    <citation type="submission" date="2019-05" db="EMBL/GenBank/DDBJ databases">
        <title>Kocuria coralli sp. nov., a novel actinobacterium isolated from coral reef seawater.</title>
        <authorList>
            <person name="Li J."/>
        </authorList>
    </citation>
    <scope>NUCLEOTIDE SEQUENCE [LARGE SCALE GENOMIC DNA]</scope>
    <source>
        <strain evidence="3 4">SCSIO 13007</strain>
    </source>
</reference>